<sequence>MSIFNQTSAFGGTPSAFGADHACSCRGTAAASRDLLCTRVSQTQLVADTTASSPSRAASMPWEGNAASLFRQRLNDCAIDARRVVDDAESTLRIAQAGA</sequence>
<evidence type="ECO:0000313" key="2">
    <source>
        <dbReference type="Proteomes" id="UP000710815"/>
    </source>
</evidence>
<reference evidence="1 2" key="2">
    <citation type="journal article" date="2021" name="Syst. Appl. Microbiol.">
        <title>Phylogenetic classification of ten novel species belonging to the genus Bifidobacterium comprising B. phasiani sp. nov., B. pongonis sp. nov., B. saguinibicoloris sp. nov., B. colobi sp. nov., B. simiiventris sp. nov., B. santillanense sp. nov., B. miconis sp. nov., B. amazonense sp. nov., B. pluvialisilvae sp. nov., and B. miconisargentati sp. nov.</title>
        <authorList>
            <person name="Lugli G.A."/>
            <person name="Calvete-Torre I."/>
            <person name="Alessandri G."/>
            <person name="Milani C."/>
            <person name="Turroni F."/>
            <person name="Laiolo P."/>
            <person name="Ossiprandi M.C."/>
            <person name="Margolles A."/>
            <person name="Ruiz L."/>
            <person name="Ventura M."/>
        </authorList>
    </citation>
    <scope>NUCLEOTIDE SEQUENCE [LARGE SCALE GENOMIC DNA]</scope>
    <source>
        <strain evidence="1 2">MA1</strain>
    </source>
</reference>
<keyword evidence="2" id="KW-1185">Reference proteome</keyword>
<protein>
    <submittedName>
        <fullName evidence="1">Uncharacterized protein</fullName>
    </submittedName>
</protein>
<dbReference type="EMBL" id="JAFEJT020000008">
    <property type="protein sequence ID" value="MCH9275326.1"/>
    <property type="molecule type" value="Genomic_DNA"/>
</dbReference>
<proteinExistence type="predicted"/>
<accession>A0ABS9VTB1</accession>
<gene>
    <name evidence="1" type="ORF">JS533_003420</name>
</gene>
<dbReference type="RefSeq" id="WP_241513124.1">
    <property type="nucleotide sequence ID" value="NZ_JAFEJT020000008.1"/>
</dbReference>
<reference evidence="1 2" key="1">
    <citation type="journal article" date="2021" name="Environ. Microbiol.">
        <title>Genetic insights into the dark matter of the mammalian gut microbiota through targeted genome reconstruction.</title>
        <authorList>
            <person name="Lugli G.A."/>
            <person name="Alessandri G."/>
            <person name="Milani C."/>
            <person name="Viappiani A."/>
            <person name="Fontana F."/>
            <person name="Tarracchini C."/>
            <person name="Mancabelli L."/>
            <person name="Argentini C."/>
            <person name="Ruiz L."/>
            <person name="Margolles A."/>
            <person name="van Sinderen D."/>
            <person name="Turroni F."/>
            <person name="Ventura M."/>
        </authorList>
    </citation>
    <scope>NUCLEOTIDE SEQUENCE [LARGE SCALE GENOMIC DNA]</scope>
    <source>
        <strain evidence="1 2">MA1</strain>
    </source>
</reference>
<organism evidence="1 2">
    <name type="scientific">Bifidobacterium amazonense</name>
    <dbReference type="NCBI Taxonomy" id="2809027"/>
    <lineage>
        <taxon>Bacteria</taxon>
        <taxon>Bacillati</taxon>
        <taxon>Actinomycetota</taxon>
        <taxon>Actinomycetes</taxon>
        <taxon>Bifidobacteriales</taxon>
        <taxon>Bifidobacteriaceae</taxon>
        <taxon>Bifidobacterium</taxon>
    </lineage>
</organism>
<evidence type="ECO:0000313" key="1">
    <source>
        <dbReference type="EMBL" id="MCH9275326.1"/>
    </source>
</evidence>
<comment type="caution">
    <text evidence="1">The sequence shown here is derived from an EMBL/GenBank/DDBJ whole genome shotgun (WGS) entry which is preliminary data.</text>
</comment>
<name>A0ABS9VTB1_9BIFI</name>
<dbReference type="Proteomes" id="UP000710815">
    <property type="component" value="Unassembled WGS sequence"/>
</dbReference>